<accession>A0A4S2LQJ6</accession>
<keyword evidence="2" id="KW-1185">Reference proteome</keyword>
<evidence type="ECO:0000313" key="1">
    <source>
        <dbReference type="EMBL" id="TGZ63017.1"/>
    </source>
</evidence>
<evidence type="ECO:0000313" key="2">
    <source>
        <dbReference type="Proteomes" id="UP000308267"/>
    </source>
</evidence>
<protein>
    <submittedName>
        <fullName evidence="1">Uncharacterized protein</fullName>
    </submittedName>
</protein>
<sequence>MVEFTEVCRITQLDNFTNFHSGEEIGSARWVRRRVVRDLGSMYRKKFMSTVAVEVKQAC</sequence>
<dbReference type="Proteomes" id="UP000308267">
    <property type="component" value="Unassembled WGS sequence"/>
</dbReference>
<name>A0A4S2LQJ6_OPIFE</name>
<feature type="non-terminal residue" evidence="1">
    <location>
        <position position="59"/>
    </location>
</feature>
<reference evidence="1 2" key="1">
    <citation type="journal article" date="2019" name="BMC Genomics">
        <title>New insights from Opisthorchis felineus genome: update on genomics of the epidemiologically important liver flukes.</title>
        <authorList>
            <person name="Ershov N.I."/>
            <person name="Mordvinov V.A."/>
            <person name="Prokhortchouk E.B."/>
            <person name="Pakharukova M.Y."/>
            <person name="Gunbin K.V."/>
            <person name="Ustyantsev K."/>
            <person name="Genaev M.A."/>
            <person name="Blinov A.G."/>
            <person name="Mazur A."/>
            <person name="Boulygina E."/>
            <person name="Tsygankova S."/>
            <person name="Khrameeva E."/>
            <person name="Chekanov N."/>
            <person name="Fan G."/>
            <person name="Xiao A."/>
            <person name="Zhang H."/>
            <person name="Xu X."/>
            <person name="Yang H."/>
            <person name="Solovyev V."/>
            <person name="Lee S.M."/>
            <person name="Liu X."/>
            <person name="Afonnikov D.A."/>
            <person name="Skryabin K.G."/>
        </authorList>
    </citation>
    <scope>NUCLEOTIDE SEQUENCE [LARGE SCALE GENOMIC DNA]</scope>
    <source>
        <strain evidence="1">AK-0245</strain>
        <tissue evidence="1">Whole organism</tissue>
    </source>
</reference>
<dbReference type="AlphaFoldDB" id="A0A4S2LQJ6"/>
<proteinExistence type="predicted"/>
<dbReference type="EMBL" id="SJOL01007322">
    <property type="protein sequence ID" value="TGZ63017.1"/>
    <property type="molecule type" value="Genomic_DNA"/>
</dbReference>
<comment type="caution">
    <text evidence="1">The sequence shown here is derived from an EMBL/GenBank/DDBJ whole genome shotgun (WGS) entry which is preliminary data.</text>
</comment>
<gene>
    <name evidence="1" type="ORF">CRM22_007129</name>
</gene>
<organism evidence="1 2">
    <name type="scientific">Opisthorchis felineus</name>
    <dbReference type="NCBI Taxonomy" id="147828"/>
    <lineage>
        <taxon>Eukaryota</taxon>
        <taxon>Metazoa</taxon>
        <taxon>Spiralia</taxon>
        <taxon>Lophotrochozoa</taxon>
        <taxon>Platyhelminthes</taxon>
        <taxon>Trematoda</taxon>
        <taxon>Digenea</taxon>
        <taxon>Opisthorchiida</taxon>
        <taxon>Opisthorchiata</taxon>
        <taxon>Opisthorchiidae</taxon>
        <taxon>Opisthorchis</taxon>
    </lineage>
</organism>